<evidence type="ECO:0000256" key="1">
    <source>
        <dbReference type="ARBA" id="ARBA00023002"/>
    </source>
</evidence>
<keyword evidence="1" id="KW-0560">Oxidoreductase</keyword>
<dbReference type="PANTHER" id="PTHR43333:SF1">
    <property type="entry name" value="D-ISOMER SPECIFIC 2-HYDROXYACID DEHYDROGENASE NAD-BINDING DOMAIN-CONTAINING PROTEIN"/>
    <property type="match status" value="1"/>
</dbReference>
<evidence type="ECO:0000313" key="4">
    <source>
        <dbReference type="EMBL" id="MFH0264096.1"/>
    </source>
</evidence>
<name>A0ABW7IRR3_9VIBR</name>
<dbReference type="Pfam" id="PF02826">
    <property type="entry name" value="2-Hacid_dh_C"/>
    <property type="match status" value="1"/>
</dbReference>
<sequence length="319" mass="35351">MKSTDDGQSAPLNLAAPLLYILSNQAEAYQALLANSTLSNIELTSDASQATIVLADPPLLSKQLDDFPKLLWAQSTFAGIDALITPSLRQDYQLTNVKGIFGQLISEYVLGYSLSYFRHFSDYQQQQSEQKWQPHAYQSVAGKIIVILGTGSIGSKLAQAASALGFICLGVNRSGQMPPNSHFQQCYSIEKIDCALEQASIVVNALPSTQQTRHILNQQHLSDCQNALLFNIGRGDAVEEQGLLTALEKGWVAHAYLDVFPVEPLPQSSQYWQHPNVTITPHIAATSFPEQVFEIFEQNCHRWLNQQPLLNQIDFDLGY</sequence>
<dbReference type="PANTHER" id="PTHR43333">
    <property type="entry name" value="2-HACID_DH_C DOMAIN-CONTAINING PROTEIN"/>
    <property type="match status" value="1"/>
</dbReference>
<keyword evidence="5" id="KW-1185">Reference proteome</keyword>
<evidence type="ECO:0000313" key="5">
    <source>
        <dbReference type="Proteomes" id="UP001607151"/>
    </source>
</evidence>
<evidence type="ECO:0000259" key="3">
    <source>
        <dbReference type="Pfam" id="PF02826"/>
    </source>
</evidence>
<organism evidence="4 5">
    <name type="scientific">Vibrio rumoiensis</name>
    <dbReference type="NCBI Taxonomy" id="76258"/>
    <lineage>
        <taxon>Bacteria</taxon>
        <taxon>Pseudomonadati</taxon>
        <taxon>Pseudomonadota</taxon>
        <taxon>Gammaproteobacteria</taxon>
        <taxon>Vibrionales</taxon>
        <taxon>Vibrionaceae</taxon>
        <taxon>Vibrio</taxon>
    </lineage>
</organism>
<dbReference type="SUPFAM" id="SSF51735">
    <property type="entry name" value="NAD(P)-binding Rossmann-fold domains"/>
    <property type="match status" value="1"/>
</dbReference>
<accession>A0ABW7IRR3</accession>
<dbReference type="Proteomes" id="UP001607151">
    <property type="component" value="Unassembled WGS sequence"/>
</dbReference>
<dbReference type="CDD" id="cd05300">
    <property type="entry name" value="2-Hacid_dh_1"/>
    <property type="match status" value="1"/>
</dbReference>
<proteinExistence type="predicted"/>
<comment type="caution">
    <text evidence="4">The sequence shown here is derived from an EMBL/GenBank/DDBJ whole genome shotgun (WGS) entry which is preliminary data.</text>
</comment>
<dbReference type="InterPro" id="IPR036291">
    <property type="entry name" value="NAD(P)-bd_dom_sf"/>
</dbReference>
<evidence type="ECO:0000256" key="2">
    <source>
        <dbReference type="ARBA" id="ARBA00023027"/>
    </source>
</evidence>
<reference evidence="4 5" key="1">
    <citation type="submission" date="2024-10" db="EMBL/GenBank/DDBJ databases">
        <authorList>
            <person name="Yibar A."/>
            <person name="Saticioglu I.B."/>
            <person name="Duman M."/>
            <person name="Ajmi N."/>
            <person name="Gurler F."/>
            <person name="Ay H."/>
            <person name="Onuk E."/>
            <person name="Guler S."/>
            <person name="Romalde J.L."/>
        </authorList>
    </citation>
    <scope>NUCLEOTIDE SEQUENCE [LARGE SCALE GENOMIC DNA]</scope>
    <source>
        <strain evidence="4 5">14-MA-B</strain>
    </source>
</reference>
<feature type="domain" description="D-isomer specific 2-hydroxyacid dehydrogenase NAD-binding" evidence="3">
    <location>
        <begin position="111"/>
        <end position="284"/>
    </location>
</feature>
<dbReference type="Gene3D" id="3.40.50.720">
    <property type="entry name" value="NAD(P)-binding Rossmann-like Domain"/>
    <property type="match status" value="2"/>
</dbReference>
<gene>
    <name evidence="4" type="ORF">ACGRQ9_00880</name>
</gene>
<protein>
    <submittedName>
        <fullName evidence="4">D-2-hydroxyacid dehydrogenase</fullName>
    </submittedName>
</protein>
<dbReference type="RefSeq" id="WP_394607059.1">
    <property type="nucleotide sequence ID" value="NZ_JBIHSN010000002.1"/>
</dbReference>
<dbReference type="InterPro" id="IPR006140">
    <property type="entry name" value="D-isomer_DH_NAD-bd"/>
</dbReference>
<dbReference type="EMBL" id="JBIHSN010000002">
    <property type="protein sequence ID" value="MFH0264096.1"/>
    <property type="molecule type" value="Genomic_DNA"/>
</dbReference>
<keyword evidence="2" id="KW-0520">NAD</keyword>